<dbReference type="Proteomes" id="UP000327157">
    <property type="component" value="Chromosome 14"/>
</dbReference>
<keyword evidence="2" id="KW-1185">Reference proteome</keyword>
<dbReference type="GO" id="GO:0016757">
    <property type="term" value="F:glycosyltransferase activity"/>
    <property type="evidence" value="ECO:0007669"/>
    <property type="project" value="UniProtKB-KW"/>
</dbReference>
<accession>A0A5N5FY24</accession>
<name>A0A5N5FY24_9ROSA</name>
<organism evidence="1 2">
    <name type="scientific">Pyrus ussuriensis x Pyrus communis</name>
    <dbReference type="NCBI Taxonomy" id="2448454"/>
    <lineage>
        <taxon>Eukaryota</taxon>
        <taxon>Viridiplantae</taxon>
        <taxon>Streptophyta</taxon>
        <taxon>Embryophyta</taxon>
        <taxon>Tracheophyta</taxon>
        <taxon>Spermatophyta</taxon>
        <taxon>Magnoliopsida</taxon>
        <taxon>eudicotyledons</taxon>
        <taxon>Gunneridae</taxon>
        <taxon>Pentapetalae</taxon>
        <taxon>rosids</taxon>
        <taxon>fabids</taxon>
        <taxon>Rosales</taxon>
        <taxon>Rosaceae</taxon>
        <taxon>Amygdaloideae</taxon>
        <taxon>Maleae</taxon>
        <taxon>Pyrus</taxon>
    </lineage>
</organism>
<reference evidence="1 2" key="1">
    <citation type="submission" date="2019-09" db="EMBL/GenBank/DDBJ databases">
        <authorList>
            <person name="Ou C."/>
        </authorList>
    </citation>
    <scope>NUCLEOTIDE SEQUENCE [LARGE SCALE GENOMIC DNA]</scope>
    <source>
        <strain evidence="1">S2</strain>
        <tissue evidence="1">Leaf</tissue>
    </source>
</reference>
<reference evidence="1 2" key="3">
    <citation type="submission" date="2019-11" db="EMBL/GenBank/DDBJ databases">
        <title>A de novo genome assembly of a pear dwarfing rootstock.</title>
        <authorList>
            <person name="Wang F."/>
            <person name="Wang J."/>
            <person name="Li S."/>
            <person name="Zhang Y."/>
            <person name="Fang M."/>
            <person name="Ma L."/>
            <person name="Zhao Y."/>
            <person name="Jiang S."/>
        </authorList>
    </citation>
    <scope>NUCLEOTIDE SEQUENCE [LARGE SCALE GENOMIC DNA]</scope>
    <source>
        <strain evidence="1">S2</strain>
        <tissue evidence="1">Leaf</tissue>
    </source>
</reference>
<keyword evidence="1" id="KW-0328">Glycosyltransferase</keyword>
<dbReference type="AlphaFoldDB" id="A0A5N5FY24"/>
<keyword evidence="1" id="KW-0808">Transferase</keyword>
<proteinExistence type="predicted"/>
<reference evidence="2" key="2">
    <citation type="submission" date="2019-10" db="EMBL/GenBank/DDBJ databases">
        <title>A de novo genome assembly of a pear dwarfing rootstock.</title>
        <authorList>
            <person name="Wang F."/>
            <person name="Wang J."/>
            <person name="Li S."/>
            <person name="Zhang Y."/>
            <person name="Fang M."/>
            <person name="Ma L."/>
            <person name="Zhao Y."/>
            <person name="Jiang S."/>
        </authorList>
    </citation>
    <scope>NUCLEOTIDE SEQUENCE [LARGE SCALE GENOMIC DNA]</scope>
</reference>
<protein>
    <submittedName>
        <fullName evidence="1">CMP-N-acetylneuraminate-beta-galactosamide-alpha-2,3-sialyltransferase 1-like</fullName>
    </submittedName>
</protein>
<gene>
    <name evidence="1" type="ORF">D8674_011161</name>
</gene>
<evidence type="ECO:0000313" key="1">
    <source>
        <dbReference type="EMBL" id="KAB2607993.1"/>
    </source>
</evidence>
<comment type="caution">
    <text evidence="1">The sequence shown here is derived from an EMBL/GenBank/DDBJ whole genome shotgun (WGS) entry which is preliminary data.</text>
</comment>
<evidence type="ECO:0000313" key="2">
    <source>
        <dbReference type="Proteomes" id="UP000327157"/>
    </source>
</evidence>
<dbReference type="EMBL" id="SMOL01000553">
    <property type="protein sequence ID" value="KAB2607993.1"/>
    <property type="molecule type" value="Genomic_DNA"/>
</dbReference>
<sequence>MAAAMTKMSSPLFFDSILSPLCLSATNNLIWEVGFGKHMRFSSRISLTSVSIEVRVRNWVFGISLGKWDLVDKWEFHGAKGIVGFGPKGDLKLLPWKNWIGETNK</sequence>